<dbReference type="SUPFAM" id="SSF56672">
    <property type="entry name" value="DNA/RNA polymerases"/>
    <property type="match status" value="1"/>
</dbReference>
<gene>
    <name evidence="2" type="ORF">HPB52_012374</name>
</gene>
<protein>
    <recommendedName>
        <fullName evidence="1">Reverse transcriptase domain-containing protein</fullName>
    </recommendedName>
</protein>
<proteinExistence type="predicted"/>
<reference evidence="2" key="1">
    <citation type="journal article" date="2020" name="Cell">
        <title>Large-Scale Comparative Analyses of Tick Genomes Elucidate Their Genetic Diversity and Vector Capacities.</title>
        <authorList>
            <consortium name="Tick Genome and Microbiome Consortium (TIGMIC)"/>
            <person name="Jia N."/>
            <person name="Wang J."/>
            <person name="Shi W."/>
            <person name="Du L."/>
            <person name="Sun Y."/>
            <person name="Zhan W."/>
            <person name="Jiang J.F."/>
            <person name="Wang Q."/>
            <person name="Zhang B."/>
            <person name="Ji P."/>
            <person name="Bell-Sakyi L."/>
            <person name="Cui X.M."/>
            <person name="Yuan T.T."/>
            <person name="Jiang B.G."/>
            <person name="Yang W.F."/>
            <person name="Lam T.T."/>
            <person name="Chang Q.C."/>
            <person name="Ding S.J."/>
            <person name="Wang X.J."/>
            <person name="Zhu J.G."/>
            <person name="Ruan X.D."/>
            <person name="Zhao L."/>
            <person name="Wei J.T."/>
            <person name="Ye R.Z."/>
            <person name="Que T.C."/>
            <person name="Du C.H."/>
            <person name="Zhou Y.H."/>
            <person name="Cheng J.X."/>
            <person name="Dai P.F."/>
            <person name="Guo W.B."/>
            <person name="Han X.H."/>
            <person name="Huang E.J."/>
            <person name="Li L.F."/>
            <person name="Wei W."/>
            <person name="Gao Y.C."/>
            <person name="Liu J.Z."/>
            <person name="Shao H.Z."/>
            <person name="Wang X."/>
            <person name="Wang C.C."/>
            <person name="Yang T.C."/>
            <person name="Huo Q.B."/>
            <person name="Li W."/>
            <person name="Chen H.Y."/>
            <person name="Chen S.E."/>
            <person name="Zhou L.G."/>
            <person name="Ni X.B."/>
            <person name="Tian J.H."/>
            <person name="Sheng Y."/>
            <person name="Liu T."/>
            <person name="Pan Y.S."/>
            <person name="Xia L.Y."/>
            <person name="Li J."/>
            <person name="Zhao F."/>
            <person name="Cao W.C."/>
        </authorList>
    </citation>
    <scope>NUCLEOTIDE SEQUENCE</scope>
    <source>
        <strain evidence="2">Rsan-2018</strain>
    </source>
</reference>
<dbReference type="EMBL" id="JABSTV010001245">
    <property type="protein sequence ID" value="KAH7983499.1"/>
    <property type="molecule type" value="Genomic_DNA"/>
</dbReference>
<evidence type="ECO:0000313" key="2">
    <source>
        <dbReference type="EMBL" id="KAH7983499.1"/>
    </source>
</evidence>
<dbReference type="GO" id="GO:0071897">
    <property type="term" value="P:DNA biosynthetic process"/>
    <property type="evidence" value="ECO:0007669"/>
    <property type="project" value="UniProtKB-ARBA"/>
</dbReference>
<evidence type="ECO:0000313" key="3">
    <source>
        <dbReference type="Proteomes" id="UP000821837"/>
    </source>
</evidence>
<dbReference type="Proteomes" id="UP000821837">
    <property type="component" value="Chromosome 1"/>
</dbReference>
<evidence type="ECO:0000259" key="1">
    <source>
        <dbReference type="Pfam" id="PF00078"/>
    </source>
</evidence>
<sequence>MKVARQKRLLFRKASRTQCPITFQLAKAHQRSLKAAIHVEHQRYTTRLAEKATENPKVFWYYVNSLRSSRYRPSFNIHGKLVDRPAEVSDLFAEQFSSIYVQAPADDSELFEKFSPQALSSAISKIKPSPIPGPDGMAPTFFRLLAPQVLVSLCTLFQSLLDHGTVPASWIRGLVTPVHKGKSKPSNDPKNYRPISIMSVMCRTFERVLNSQLLHFLERRKFFPASQLGIRHDRSSDTALATVNQIVSHNLDNRAETDLIQLDLSIAFDTINIFLLLDKAKESGIRGCLLRWLANILIGRSQSVSRLNVVNASAAEGHVIQSLTKAS</sequence>
<comment type="caution">
    <text evidence="2">The sequence shown here is derived from an EMBL/GenBank/DDBJ whole genome shotgun (WGS) entry which is preliminary data.</text>
</comment>
<organism evidence="2 3">
    <name type="scientific">Rhipicephalus sanguineus</name>
    <name type="common">Brown dog tick</name>
    <name type="synonym">Ixodes sanguineus</name>
    <dbReference type="NCBI Taxonomy" id="34632"/>
    <lineage>
        <taxon>Eukaryota</taxon>
        <taxon>Metazoa</taxon>
        <taxon>Ecdysozoa</taxon>
        <taxon>Arthropoda</taxon>
        <taxon>Chelicerata</taxon>
        <taxon>Arachnida</taxon>
        <taxon>Acari</taxon>
        <taxon>Parasitiformes</taxon>
        <taxon>Ixodida</taxon>
        <taxon>Ixodoidea</taxon>
        <taxon>Ixodidae</taxon>
        <taxon>Rhipicephalinae</taxon>
        <taxon>Rhipicephalus</taxon>
        <taxon>Rhipicephalus</taxon>
    </lineage>
</organism>
<dbReference type="AlphaFoldDB" id="A0A9D4T9S7"/>
<reference evidence="2" key="2">
    <citation type="submission" date="2021-09" db="EMBL/GenBank/DDBJ databases">
        <authorList>
            <person name="Jia N."/>
            <person name="Wang J."/>
            <person name="Shi W."/>
            <person name="Du L."/>
            <person name="Sun Y."/>
            <person name="Zhan W."/>
            <person name="Jiang J."/>
            <person name="Wang Q."/>
            <person name="Zhang B."/>
            <person name="Ji P."/>
            <person name="Sakyi L.B."/>
            <person name="Cui X."/>
            <person name="Yuan T."/>
            <person name="Jiang B."/>
            <person name="Yang W."/>
            <person name="Lam T.T.-Y."/>
            <person name="Chang Q."/>
            <person name="Ding S."/>
            <person name="Wang X."/>
            <person name="Zhu J."/>
            <person name="Ruan X."/>
            <person name="Zhao L."/>
            <person name="Wei J."/>
            <person name="Que T."/>
            <person name="Du C."/>
            <person name="Cheng J."/>
            <person name="Dai P."/>
            <person name="Han X."/>
            <person name="Huang E."/>
            <person name="Gao Y."/>
            <person name="Liu J."/>
            <person name="Shao H."/>
            <person name="Ye R."/>
            <person name="Li L."/>
            <person name="Wei W."/>
            <person name="Wang X."/>
            <person name="Wang C."/>
            <person name="Huo Q."/>
            <person name="Li W."/>
            <person name="Guo W."/>
            <person name="Chen H."/>
            <person name="Chen S."/>
            <person name="Zhou L."/>
            <person name="Zhou L."/>
            <person name="Ni X."/>
            <person name="Tian J."/>
            <person name="Zhou Y."/>
            <person name="Sheng Y."/>
            <person name="Liu T."/>
            <person name="Pan Y."/>
            <person name="Xia L."/>
            <person name="Li J."/>
            <person name="Zhao F."/>
            <person name="Cao W."/>
        </authorList>
    </citation>
    <scope>NUCLEOTIDE SEQUENCE</scope>
    <source>
        <strain evidence="2">Rsan-2018</strain>
        <tissue evidence="2">Larvae</tissue>
    </source>
</reference>
<accession>A0A9D4T9S7</accession>
<dbReference type="Pfam" id="PF00078">
    <property type="entry name" value="RVT_1"/>
    <property type="match status" value="1"/>
</dbReference>
<feature type="domain" description="Reverse transcriptase" evidence="1">
    <location>
        <begin position="185"/>
        <end position="303"/>
    </location>
</feature>
<dbReference type="PANTHER" id="PTHR19446">
    <property type="entry name" value="REVERSE TRANSCRIPTASES"/>
    <property type="match status" value="1"/>
</dbReference>
<dbReference type="VEuPathDB" id="VectorBase:RSAN_044712"/>
<keyword evidence="3" id="KW-1185">Reference proteome</keyword>
<dbReference type="InterPro" id="IPR000477">
    <property type="entry name" value="RT_dom"/>
</dbReference>
<dbReference type="InterPro" id="IPR043502">
    <property type="entry name" value="DNA/RNA_pol_sf"/>
</dbReference>
<name>A0A9D4T9S7_RHISA</name>